<evidence type="ECO:0000259" key="3">
    <source>
        <dbReference type="Pfam" id="PF07687"/>
    </source>
</evidence>
<dbReference type="Gene3D" id="3.30.70.360">
    <property type="match status" value="1"/>
</dbReference>
<reference evidence="4 5" key="1">
    <citation type="submission" date="2019-12" db="EMBL/GenBank/DDBJ databases">
        <authorList>
            <person name="Kim Y.S."/>
        </authorList>
    </citation>
    <scope>NUCLEOTIDE SEQUENCE [LARGE SCALE GENOMIC DNA]</scope>
    <source>
        <strain evidence="4 5">MMS17-SY077</strain>
    </source>
</reference>
<dbReference type="EMBL" id="WSTA01000004">
    <property type="protein sequence ID" value="MWB97317.1"/>
    <property type="molecule type" value="Genomic_DNA"/>
</dbReference>
<name>A0A6I4P239_9MICO</name>
<dbReference type="RefSeq" id="WP_160422661.1">
    <property type="nucleotide sequence ID" value="NZ_WSTA01000004.1"/>
</dbReference>
<comment type="caution">
    <text evidence="4">The sequence shown here is derived from an EMBL/GenBank/DDBJ whole genome shotgun (WGS) entry which is preliminary data.</text>
</comment>
<keyword evidence="2" id="KW-0464">Manganese</keyword>
<dbReference type="Pfam" id="PF01546">
    <property type="entry name" value="Peptidase_M20"/>
    <property type="match status" value="1"/>
</dbReference>
<keyword evidence="1 4" id="KW-0378">Hydrolase</keyword>
<dbReference type="InterPro" id="IPR002933">
    <property type="entry name" value="Peptidase_M20"/>
</dbReference>
<feature type="binding site" evidence="2">
    <location>
        <position position="398"/>
    </location>
    <ligand>
        <name>Mn(2+)</name>
        <dbReference type="ChEBI" id="CHEBI:29035"/>
        <label>2</label>
    </ligand>
</feature>
<keyword evidence="2" id="KW-0479">Metal-binding</keyword>
<evidence type="ECO:0000313" key="4">
    <source>
        <dbReference type="EMBL" id="MWB97317.1"/>
    </source>
</evidence>
<protein>
    <submittedName>
        <fullName evidence="4">Amidohydrolase</fullName>
    </submittedName>
</protein>
<dbReference type="FunFam" id="3.30.70.360:FF:000001">
    <property type="entry name" value="N-acetyldiaminopimelate deacetylase"/>
    <property type="match status" value="1"/>
</dbReference>
<sequence length="429" mass="44865">MSSPLEAIIRAAATATLDPDAVPAAAHLLSDEFVSEHVERYRHLHAHPELSSSETETAAYITARLGELGLAPFAVGGTGVVAVVENGDGPVVAFRADTDGLPILEQTGLDYASSATGVLPSGEAVPVMHGCGHDTHIVAGLGVAQLLVERRDEWSGRVVLIFQPAEETAAGARALLDDGLWLKAPKPDVVLAQHVGPAPELVTFLNPGNMASLADSWRITVFGKGAHGSQPEQSIDPIVQAAAMVLRLQTIVSRELAPQTPAVVTVGTFHAGLKENIIPETAEFTVNVRTPNEEVREQVLSAIRRIVAAEATASGAREPRIEEISRFPRLYNDPGLTPGVAAALEAEFGAGTVISMPMGMGSEDAGLLGDAIGVPVVFWGFGSMPVSEFAGGMPAANHSPFFKPNARSAVITGTRAAYAGILHFVGSER</sequence>
<dbReference type="InterPro" id="IPR011650">
    <property type="entry name" value="Peptidase_M20_dimer"/>
</dbReference>
<dbReference type="SUPFAM" id="SSF53187">
    <property type="entry name" value="Zn-dependent exopeptidases"/>
    <property type="match status" value="1"/>
</dbReference>
<dbReference type="Gene3D" id="3.40.630.10">
    <property type="entry name" value="Zn peptidases"/>
    <property type="match status" value="1"/>
</dbReference>
<organism evidence="4 5">
    <name type="scientific">Agromyces seonyuensis</name>
    <dbReference type="NCBI Taxonomy" id="2662446"/>
    <lineage>
        <taxon>Bacteria</taxon>
        <taxon>Bacillati</taxon>
        <taxon>Actinomycetota</taxon>
        <taxon>Actinomycetes</taxon>
        <taxon>Micrococcales</taxon>
        <taxon>Microbacteriaceae</taxon>
        <taxon>Agromyces</taxon>
    </lineage>
</organism>
<feature type="binding site" evidence="2">
    <location>
        <position position="194"/>
    </location>
    <ligand>
        <name>Mn(2+)</name>
        <dbReference type="ChEBI" id="CHEBI:29035"/>
        <label>2</label>
    </ligand>
</feature>
<dbReference type="NCBIfam" id="TIGR01891">
    <property type="entry name" value="amidohydrolases"/>
    <property type="match status" value="1"/>
</dbReference>
<dbReference type="InterPro" id="IPR036264">
    <property type="entry name" value="Bact_exopeptidase_dim_dom"/>
</dbReference>
<gene>
    <name evidence="4" type="ORF">GB864_01885</name>
</gene>
<dbReference type="PIRSF" id="PIRSF005962">
    <property type="entry name" value="Pept_M20D_amidohydro"/>
    <property type="match status" value="1"/>
</dbReference>
<dbReference type="GO" id="GO:0019877">
    <property type="term" value="P:diaminopimelate biosynthetic process"/>
    <property type="evidence" value="ECO:0007669"/>
    <property type="project" value="UniProtKB-ARBA"/>
</dbReference>
<keyword evidence="5" id="KW-1185">Reference proteome</keyword>
<dbReference type="Pfam" id="PF07687">
    <property type="entry name" value="M20_dimer"/>
    <property type="match status" value="1"/>
</dbReference>
<dbReference type="PANTHER" id="PTHR11014">
    <property type="entry name" value="PEPTIDASE M20 FAMILY MEMBER"/>
    <property type="match status" value="1"/>
</dbReference>
<proteinExistence type="predicted"/>
<dbReference type="SUPFAM" id="SSF55031">
    <property type="entry name" value="Bacterial exopeptidase dimerisation domain"/>
    <property type="match status" value="1"/>
</dbReference>
<feature type="binding site" evidence="2">
    <location>
        <position position="167"/>
    </location>
    <ligand>
        <name>Mn(2+)</name>
        <dbReference type="ChEBI" id="CHEBI:29035"/>
        <label>2</label>
    </ligand>
</feature>
<evidence type="ECO:0000256" key="2">
    <source>
        <dbReference type="PIRSR" id="PIRSR005962-1"/>
    </source>
</evidence>
<dbReference type="GO" id="GO:0050118">
    <property type="term" value="F:N-acetyldiaminopimelate deacetylase activity"/>
    <property type="evidence" value="ECO:0007669"/>
    <property type="project" value="UniProtKB-ARBA"/>
</dbReference>
<dbReference type="PANTHER" id="PTHR11014:SF63">
    <property type="entry name" value="METALLOPEPTIDASE, PUTATIVE (AFU_ORTHOLOGUE AFUA_6G09600)-RELATED"/>
    <property type="match status" value="1"/>
</dbReference>
<evidence type="ECO:0000256" key="1">
    <source>
        <dbReference type="ARBA" id="ARBA00022801"/>
    </source>
</evidence>
<feature type="binding site" evidence="2">
    <location>
        <position position="133"/>
    </location>
    <ligand>
        <name>Mn(2+)</name>
        <dbReference type="ChEBI" id="CHEBI:29035"/>
        <label>2</label>
    </ligand>
</feature>
<comment type="cofactor">
    <cofactor evidence="2">
        <name>Mn(2+)</name>
        <dbReference type="ChEBI" id="CHEBI:29035"/>
    </cofactor>
    <text evidence="2">The Mn(2+) ion enhances activity.</text>
</comment>
<accession>A0A6I4P239</accession>
<dbReference type="GO" id="GO:0046872">
    <property type="term" value="F:metal ion binding"/>
    <property type="evidence" value="ECO:0007669"/>
    <property type="project" value="UniProtKB-KW"/>
</dbReference>
<dbReference type="AlphaFoldDB" id="A0A6I4P239"/>
<dbReference type="InterPro" id="IPR017439">
    <property type="entry name" value="Amidohydrolase"/>
</dbReference>
<feature type="domain" description="Peptidase M20 dimerisation" evidence="3">
    <location>
        <begin position="216"/>
        <end position="311"/>
    </location>
</feature>
<feature type="binding site" evidence="2">
    <location>
        <position position="131"/>
    </location>
    <ligand>
        <name>Mn(2+)</name>
        <dbReference type="ChEBI" id="CHEBI:29035"/>
        <label>2</label>
    </ligand>
</feature>
<evidence type="ECO:0000313" key="5">
    <source>
        <dbReference type="Proteomes" id="UP000438182"/>
    </source>
</evidence>
<dbReference type="Proteomes" id="UP000438182">
    <property type="component" value="Unassembled WGS sequence"/>
</dbReference>